<name>A0A6C0KUZ2_9ZZZZ</name>
<feature type="region of interest" description="Disordered" evidence="1">
    <location>
        <begin position="508"/>
        <end position="530"/>
    </location>
</feature>
<sequence>MSSNNEEMFTPESPLSPRSNGMVTPPLYQGNAQQINQQMNALPNVIRAANGAAKNRSMIQALQAPIIENGPSNQQAAMAANAAIKPAVANARIHALANEAIANRVALPPSAAPLVLSAMPPVAPIALDHPATRLMENPLFIAKIFKNITMCGIDVCTIIPNMQFDPLNMTLIGGAVLTIYDYILREYRARKVGRLHQLRQYIQDATRDMDIVWYMTNAPNAIQVIPGLTREIGKQLTECLQKINREGVIQKLIQDELQQPVMVRIMNADLVDRFGTFSIRIEVQINGFPPFTICDCSIHDGYSSQQYDNNHVEFQRNHQHRIIPRPVGTDPTYCDHFNTLLFQIDSSYIRVPQLGRYTDQQLFAFGNLALHNDVLRQPSSMKNLKRILYLIRVISVINTQNWQNTMDIGQLIHSDELNIQLFLNYLYLNVNRKINMILEKNIVLKPTIIAVLHHFHFNNVPMDVLGQSSEPVRHMIHDLLRMSEERSRVRAQEHARMQAQSYGYMYPMQQLHPSPKRGGKYKRKTRKRRN</sequence>
<evidence type="ECO:0000256" key="1">
    <source>
        <dbReference type="SAM" id="MobiDB-lite"/>
    </source>
</evidence>
<dbReference type="AlphaFoldDB" id="A0A6C0KUZ2"/>
<organism evidence="2">
    <name type="scientific">viral metagenome</name>
    <dbReference type="NCBI Taxonomy" id="1070528"/>
    <lineage>
        <taxon>unclassified sequences</taxon>
        <taxon>metagenomes</taxon>
        <taxon>organismal metagenomes</taxon>
    </lineage>
</organism>
<feature type="compositionally biased region" description="Basic residues" evidence="1">
    <location>
        <begin position="514"/>
        <end position="530"/>
    </location>
</feature>
<proteinExistence type="predicted"/>
<dbReference type="EMBL" id="MN740969">
    <property type="protein sequence ID" value="QHU20530.1"/>
    <property type="molecule type" value="Genomic_DNA"/>
</dbReference>
<feature type="region of interest" description="Disordered" evidence="1">
    <location>
        <begin position="1"/>
        <end position="23"/>
    </location>
</feature>
<evidence type="ECO:0000313" key="2">
    <source>
        <dbReference type="EMBL" id="QHU20530.1"/>
    </source>
</evidence>
<accession>A0A6C0KUZ2</accession>
<protein>
    <submittedName>
        <fullName evidence="2">Uncharacterized protein</fullName>
    </submittedName>
</protein>
<reference evidence="2" key="1">
    <citation type="journal article" date="2020" name="Nature">
        <title>Giant virus diversity and host interactions through global metagenomics.</title>
        <authorList>
            <person name="Schulz F."/>
            <person name="Roux S."/>
            <person name="Paez-Espino D."/>
            <person name="Jungbluth S."/>
            <person name="Walsh D.A."/>
            <person name="Denef V.J."/>
            <person name="McMahon K.D."/>
            <person name="Konstantinidis K.T."/>
            <person name="Eloe-Fadrosh E.A."/>
            <person name="Kyrpides N.C."/>
            <person name="Woyke T."/>
        </authorList>
    </citation>
    <scope>NUCLEOTIDE SEQUENCE</scope>
    <source>
        <strain evidence="2">GVMAG-S-3300013093-109</strain>
    </source>
</reference>